<feature type="compositionally biased region" description="Polar residues" evidence="1">
    <location>
        <begin position="46"/>
        <end position="62"/>
    </location>
</feature>
<evidence type="ECO:0000256" key="1">
    <source>
        <dbReference type="SAM" id="MobiDB-lite"/>
    </source>
</evidence>
<reference evidence="2 3" key="1">
    <citation type="submission" date="2020-04" db="EMBL/GenBank/DDBJ databases">
        <title>Perkinsus olseni comparative genomics.</title>
        <authorList>
            <person name="Bogema D.R."/>
        </authorList>
    </citation>
    <scope>NUCLEOTIDE SEQUENCE [LARGE SCALE GENOMIC DNA]</scope>
    <source>
        <strain evidence="2 3">ATCC PRA-207</strain>
    </source>
</reference>
<dbReference type="EMBL" id="JABANO010035244">
    <property type="protein sequence ID" value="KAF4703803.1"/>
    <property type="molecule type" value="Genomic_DNA"/>
</dbReference>
<accession>A0A7J6Q679</accession>
<feature type="non-terminal residue" evidence="2">
    <location>
        <position position="1"/>
    </location>
</feature>
<sequence length="297" mass="33054">EYAKTLNKQQPNSTKKGVALYQFWKTMVSHLYEQAVEQKQVRPSVSPSAAQSVKQQVTSTGGQQQPQSYPPQQQQQQAAMYMMYQQQQAAVAYQQAWYNQQRQQQQSYRSAAAVPTRQYNQPGAAAVIQNAMKNKAAASQHPVGMLQWVQRLYASLGGRPGMSQELRTARLSAADTLVKEITNKLKAEGTYWTTDWSGYPIPPEKDIDARVDPKLWEEDAAVPSPKRSRRGGSPKKSPSRRAPFDGNRDFIPLSDGLAASYNVTLTPGTTKKGHNKRKAKLQAKAKAKKGAILMMQG</sequence>
<feature type="region of interest" description="Disordered" evidence="1">
    <location>
        <begin position="265"/>
        <end position="289"/>
    </location>
</feature>
<gene>
    <name evidence="2" type="primary">LENG8_2</name>
    <name evidence="2" type="ORF">FOZ63_007142</name>
</gene>
<dbReference type="AlphaFoldDB" id="A0A7J6Q679"/>
<feature type="non-terminal residue" evidence="2">
    <location>
        <position position="297"/>
    </location>
</feature>
<feature type="compositionally biased region" description="Basic residues" evidence="1">
    <location>
        <begin position="226"/>
        <end position="239"/>
    </location>
</feature>
<feature type="region of interest" description="Disordered" evidence="1">
    <location>
        <begin position="46"/>
        <end position="74"/>
    </location>
</feature>
<evidence type="ECO:0000313" key="3">
    <source>
        <dbReference type="Proteomes" id="UP000553632"/>
    </source>
</evidence>
<name>A0A7J6Q679_PEROL</name>
<dbReference type="Proteomes" id="UP000553632">
    <property type="component" value="Unassembled WGS sequence"/>
</dbReference>
<organism evidence="2 3">
    <name type="scientific">Perkinsus olseni</name>
    <name type="common">Perkinsus atlanticus</name>
    <dbReference type="NCBI Taxonomy" id="32597"/>
    <lineage>
        <taxon>Eukaryota</taxon>
        <taxon>Sar</taxon>
        <taxon>Alveolata</taxon>
        <taxon>Perkinsozoa</taxon>
        <taxon>Perkinsea</taxon>
        <taxon>Perkinsida</taxon>
        <taxon>Perkinsidae</taxon>
        <taxon>Perkinsus</taxon>
    </lineage>
</organism>
<feature type="region of interest" description="Disordered" evidence="1">
    <location>
        <begin position="217"/>
        <end position="249"/>
    </location>
</feature>
<proteinExistence type="predicted"/>
<feature type="compositionally biased region" description="Low complexity" evidence="1">
    <location>
        <begin position="63"/>
        <end position="74"/>
    </location>
</feature>
<keyword evidence="2" id="KW-0675">Receptor</keyword>
<feature type="compositionally biased region" description="Basic residues" evidence="1">
    <location>
        <begin position="271"/>
        <end position="289"/>
    </location>
</feature>
<protein>
    <submittedName>
        <fullName evidence="2">Leukocyte receptor cluster (LRC) member 8</fullName>
    </submittedName>
</protein>
<keyword evidence="3" id="KW-1185">Reference proteome</keyword>
<comment type="caution">
    <text evidence="2">The sequence shown here is derived from an EMBL/GenBank/DDBJ whole genome shotgun (WGS) entry which is preliminary data.</text>
</comment>
<evidence type="ECO:0000313" key="2">
    <source>
        <dbReference type="EMBL" id="KAF4703803.1"/>
    </source>
</evidence>